<evidence type="ECO:0000259" key="3">
    <source>
        <dbReference type="Pfam" id="PF25871"/>
    </source>
</evidence>
<evidence type="ECO:0000313" key="4">
    <source>
        <dbReference type="EMBL" id="ORY73518.1"/>
    </source>
</evidence>
<proteinExistence type="predicted"/>
<dbReference type="OrthoDB" id="9936937at2759"/>
<feature type="region of interest" description="Disordered" evidence="1">
    <location>
        <begin position="311"/>
        <end position="349"/>
    </location>
</feature>
<dbReference type="PANTHER" id="PTHR36855:SF1">
    <property type="entry name" value="PEROXISOME MEMBRANE ANCHOR PROTEIN PEX14P N-TERMINAL DOMAIN-CONTAINING PROTEIN"/>
    <property type="match status" value="1"/>
</dbReference>
<feature type="region of interest" description="Disordered" evidence="1">
    <location>
        <begin position="255"/>
        <end position="278"/>
    </location>
</feature>
<reference evidence="4 5" key="1">
    <citation type="submission" date="2016-08" db="EMBL/GenBank/DDBJ databases">
        <title>A Parts List for Fungal Cellulosomes Revealed by Comparative Genomics.</title>
        <authorList>
            <consortium name="DOE Joint Genome Institute"/>
            <person name="Haitjema C.H."/>
            <person name="Gilmore S.P."/>
            <person name="Henske J.K."/>
            <person name="Solomon K.V."/>
            <person name="De Groot R."/>
            <person name="Kuo A."/>
            <person name="Mondo S.J."/>
            <person name="Salamov A.A."/>
            <person name="Labutti K."/>
            <person name="Zhao Z."/>
            <person name="Chiniquy J."/>
            <person name="Barry K."/>
            <person name="Brewer H.M."/>
            <person name="Purvine S.O."/>
            <person name="Wright A.T."/>
            <person name="Boxma B."/>
            <person name="Van Alen T."/>
            <person name="Hackstein J.H."/>
            <person name="Baker S.E."/>
            <person name="Grigoriev I.V."/>
            <person name="O'Malley M.A."/>
        </authorList>
    </citation>
    <scope>NUCLEOTIDE SEQUENCE [LARGE SCALE GENOMIC DNA]</scope>
    <source>
        <strain evidence="4 5">G1</strain>
    </source>
</reference>
<evidence type="ECO:0000256" key="1">
    <source>
        <dbReference type="SAM" id="MobiDB-lite"/>
    </source>
</evidence>
<feature type="domain" description="Peroxisomal membrane protein PEX14-like KPWE" evidence="2">
    <location>
        <begin position="235"/>
        <end position="280"/>
    </location>
</feature>
<dbReference type="InterPro" id="IPR058841">
    <property type="entry name" value="HTH_76"/>
</dbReference>
<feature type="compositionally biased region" description="Basic and acidic residues" evidence="1">
    <location>
        <begin position="190"/>
        <end position="200"/>
    </location>
</feature>
<feature type="compositionally biased region" description="Polar residues" evidence="1">
    <location>
        <begin position="173"/>
        <end position="186"/>
    </location>
</feature>
<dbReference type="Pfam" id="PF17733">
    <property type="entry name" value="KPWE_dom"/>
    <property type="match status" value="1"/>
</dbReference>
<name>A0A1Y2EPR9_9FUNG</name>
<comment type="caution">
    <text evidence="4">The sequence shown here is derived from an EMBL/GenBank/DDBJ whole genome shotgun (WGS) entry which is preliminary data.</text>
</comment>
<sequence>MDYTEEETQIFNAFTNYPFDEDPIFNKGKTVILSNLEKKMVEEMKPINQANEIFKFKIYYWTKKFQKQINISKYNKWLKNGRPVYEIPINNINSKVEELLSSRINTYDFENDECFQNGISTLKDRFKDNEEHLNIALNNAKVFYLKKLIQSELAASASNSNANNKDEEKNQTEEIVSNINEQPTSSNIIKENKENTKEESNDNENNNNTEVTDTTTQNEISPINEGESGEDKPKYPKSFYEICEMIAKNQPIPGIRQIPNKINEGTPSKPSMKPRPKPWELKRMQYEKENNIPSTINNTNDENQNNNTVARITKDENPSFDNNNDNKIEITSMANSTDSKDNNIKPISE</sequence>
<evidence type="ECO:0000259" key="2">
    <source>
        <dbReference type="Pfam" id="PF17733"/>
    </source>
</evidence>
<dbReference type="Proteomes" id="UP000193920">
    <property type="component" value="Unassembled WGS sequence"/>
</dbReference>
<gene>
    <name evidence="4" type="ORF">LY90DRAFT_666610</name>
</gene>
<protein>
    <submittedName>
        <fullName evidence="4">Uncharacterized protein</fullName>
    </submittedName>
</protein>
<dbReference type="Pfam" id="PF25871">
    <property type="entry name" value="HTH_76"/>
    <property type="match status" value="2"/>
</dbReference>
<feature type="region of interest" description="Disordered" evidence="1">
    <location>
        <begin position="155"/>
        <end position="235"/>
    </location>
</feature>
<dbReference type="AlphaFoldDB" id="A0A1Y2EPR9"/>
<evidence type="ECO:0000313" key="5">
    <source>
        <dbReference type="Proteomes" id="UP000193920"/>
    </source>
</evidence>
<feature type="compositionally biased region" description="Low complexity" evidence="1">
    <location>
        <begin position="203"/>
        <end position="220"/>
    </location>
</feature>
<feature type="compositionally biased region" description="Basic and acidic residues" evidence="1">
    <location>
        <begin position="338"/>
        <end position="349"/>
    </location>
</feature>
<feature type="domain" description="PEX14-like helix-turn-helix" evidence="3">
    <location>
        <begin position="9"/>
        <end position="80"/>
    </location>
</feature>
<dbReference type="PANTHER" id="PTHR36855">
    <property type="entry name" value="CHROMOSOME 10, WHOLE GENOME SHOTGUN SEQUENCE"/>
    <property type="match status" value="1"/>
</dbReference>
<keyword evidence="5" id="KW-1185">Reference proteome</keyword>
<feature type="domain" description="PEX14-like helix-turn-helix" evidence="3">
    <location>
        <begin position="103"/>
        <end position="153"/>
    </location>
</feature>
<dbReference type="InterPro" id="IPR040554">
    <property type="entry name" value="KPWE_PEX14_dom"/>
</dbReference>
<dbReference type="EMBL" id="MCOG01000033">
    <property type="protein sequence ID" value="ORY73518.1"/>
    <property type="molecule type" value="Genomic_DNA"/>
</dbReference>
<organism evidence="4 5">
    <name type="scientific">Neocallimastix californiae</name>
    <dbReference type="NCBI Taxonomy" id="1754190"/>
    <lineage>
        <taxon>Eukaryota</taxon>
        <taxon>Fungi</taxon>
        <taxon>Fungi incertae sedis</taxon>
        <taxon>Chytridiomycota</taxon>
        <taxon>Chytridiomycota incertae sedis</taxon>
        <taxon>Neocallimastigomycetes</taxon>
        <taxon>Neocallimastigales</taxon>
        <taxon>Neocallimastigaceae</taxon>
        <taxon>Neocallimastix</taxon>
    </lineage>
</organism>
<dbReference type="STRING" id="1754190.A0A1Y2EPR9"/>
<accession>A0A1Y2EPR9</accession>